<dbReference type="SUPFAM" id="SSF50118">
    <property type="entry name" value="Cell growth inhibitor/plasmid maintenance toxic component"/>
    <property type="match status" value="1"/>
</dbReference>
<organism evidence="2 3">
    <name type="scientific">Peptoniphilus harei</name>
    <dbReference type="NCBI Taxonomy" id="54005"/>
    <lineage>
        <taxon>Bacteria</taxon>
        <taxon>Bacillati</taxon>
        <taxon>Bacillota</taxon>
        <taxon>Tissierellia</taxon>
        <taxon>Tissierellales</taxon>
        <taxon>Peptoniphilaceae</taxon>
        <taxon>Peptoniphilus</taxon>
    </lineage>
</organism>
<accession>A0A943SR89</accession>
<dbReference type="AlphaFoldDB" id="A0A943SR89"/>
<proteinExistence type="predicted"/>
<name>A0A943SR89_9FIRM</name>
<reference evidence="2" key="1">
    <citation type="submission" date="2021-02" db="EMBL/GenBank/DDBJ databases">
        <title>Infant gut strain persistence is associated with maternal origin, phylogeny, and functional potential including surface adhesion and iron acquisition.</title>
        <authorList>
            <person name="Lou Y.C."/>
        </authorList>
    </citation>
    <scope>NUCLEOTIDE SEQUENCE</scope>
    <source>
        <strain evidence="2">L3_060_052G1_dasL3_060_052G1_concoct_1</strain>
    </source>
</reference>
<evidence type="ECO:0000256" key="1">
    <source>
        <dbReference type="SAM" id="MobiDB-lite"/>
    </source>
</evidence>
<evidence type="ECO:0000313" key="3">
    <source>
        <dbReference type="Proteomes" id="UP000748991"/>
    </source>
</evidence>
<dbReference type="Gene3D" id="2.30.30.110">
    <property type="match status" value="1"/>
</dbReference>
<comment type="caution">
    <text evidence="2">The sequence shown here is derived from an EMBL/GenBank/DDBJ whole genome shotgun (WGS) entry which is preliminary data.</text>
</comment>
<dbReference type="EMBL" id="JAGZZP010000010">
    <property type="protein sequence ID" value="MBS6535402.1"/>
    <property type="molecule type" value="Genomic_DNA"/>
</dbReference>
<evidence type="ECO:0000313" key="2">
    <source>
        <dbReference type="EMBL" id="MBS6535402.1"/>
    </source>
</evidence>
<dbReference type="InterPro" id="IPR011067">
    <property type="entry name" value="Plasmid_toxin/cell-grow_inhib"/>
</dbReference>
<feature type="compositionally biased region" description="Basic and acidic residues" evidence="1">
    <location>
        <begin position="197"/>
        <end position="216"/>
    </location>
</feature>
<dbReference type="RefSeq" id="WP_278637994.1">
    <property type="nucleotide sequence ID" value="NZ_JAGZZP010000010.1"/>
</dbReference>
<protein>
    <submittedName>
        <fullName evidence="2">Type II toxin-antitoxin system PemK/MazF family toxin</fullName>
    </submittedName>
</protein>
<sequence length="216" mass="25448">MNKNNLSYSKNIDIGNVILADINYQAKRPCHYPRPYIVLDKNDERAILVPCSSVQGKENTYKKYDSNMTLNHSTIPPLEKDSFIHLNNMKIVDLKDLKQYPKLSRGRKINPLDLQEIKDNLRDYMIKENRSGNSHYLNPKFNNFDKVLDNLLKETKGTYFTTEDVMKKSFGYVKDRKRKDKKKNREVFLYRPMNKPPNEKSIDFIPPERSKGRSIN</sequence>
<feature type="region of interest" description="Disordered" evidence="1">
    <location>
        <begin position="191"/>
        <end position="216"/>
    </location>
</feature>
<gene>
    <name evidence="2" type="ORF">KH327_06180</name>
</gene>
<dbReference type="Proteomes" id="UP000748991">
    <property type="component" value="Unassembled WGS sequence"/>
</dbReference>